<accession>A0A7X2P604</accession>
<comment type="caution">
    <text evidence="2">The sequence shown here is derived from an EMBL/GenBank/DDBJ whole genome shotgun (WGS) entry which is preliminary data.</text>
</comment>
<dbReference type="RefSeq" id="WP_154432995.1">
    <property type="nucleotide sequence ID" value="NZ_JBQHRC010000003.1"/>
</dbReference>
<reference evidence="2 3" key="1">
    <citation type="submission" date="2019-08" db="EMBL/GenBank/DDBJ databases">
        <title>In-depth cultivation of the pig gut microbiome towards novel bacterial diversity and tailored functional studies.</title>
        <authorList>
            <person name="Wylensek D."/>
            <person name="Hitch T.C.A."/>
            <person name="Clavel T."/>
        </authorList>
    </citation>
    <scope>NUCLEOTIDE SEQUENCE [LARGE SCALE GENOMIC DNA]</scope>
    <source>
        <strain evidence="2 3">BSM-380-WT-5A</strain>
    </source>
</reference>
<gene>
    <name evidence="2" type="ORF">FYJ57_13125</name>
</gene>
<evidence type="ECO:0000313" key="3">
    <source>
        <dbReference type="Proteomes" id="UP000440513"/>
    </source>
</evidence>
<name>A0A7X2P604_9FIRM</name>
<evidence type="ECO:0000256" key="1">
    <source>
        <dbReference type="SAM" id="MobiDB-lite"/>
    </source>
</evidence>
<sequence>MNCKKNANSNPGEERQLFHPESEKVVEIGLERLRPFKNHKKNMHENEMKVVSRIKAYQKLAKRAISRKRPYRHMIRRG</sequence>
<feature type="compositionally biased region" description="Basic and acidic residues" evidence="1">
    <location>
        <begin position="12"/>
        <end position="21"/>
    </location>
</feature>
<feature type="region of interest" description="Disordered" evidence="1">
    <location>
        <begin position="1"/>
        <end position="21"/>
    </location>
</feature>
<feature type="compositionally biased region" description="Polar residues" evidence="1">
    <location>
        <begin position="1"/>
        <end position="11"/>
    </location>
</feature>
<dbReference type="EMBL" id="VUMS01000033">
    <property type="protein sequence ID" value="MST67632.1"/>
    <property type="molecule type" value="Genomic_DNA"/>
</dbReference>
<protein>
    <submittedName>
        <fullName evidence="2">Uncharacterized protein</fullName>
    </submittedName>
</protein>
<dbReference type="AlphaFoldDB" id="A0A7X2P604"/>
<keyword evidence="3" id="KW-1185">Reference proteome</keyword>
<proteinExistence type="predicted"/>
<evidence type="ECO:0000313" key="2">
    <source>
        <dbReference type="EMBL" id="MST67632.1"/>
    </source>
</evidence>
<organism evidence="2 3">
    <name type="scientific">Oliverpabstia intestinalis</name>
    <dbReference type="NCBI Taxonomy" id="2606633"/>
    <lineage>
        <taxon>Bacteria</taxon>
        <taxon>Bacillati</taxon>
        <taxon>Bacillota</taxon>
        <taxon>Clostridia</taxon>
        <taxon>Lachnospirales</taxon>
        <taxon>Lachnospiraceae</taxon>
        <taxon>Oliverpabstia</taxon>
    </lineage>
</organism>
<dbReference type="Proteomes" id="UP000440513">
    <property type="component" value="Unassembled WGS sequence"/>
</dbReference>